<proteinExistence type="predicted"/>
<protein>
    <submittedName>
        <fullName evidence="1">Uncharacterized protein</fullName>
    </submittedName>
</protein>
<comment type="caution">
    <text evidence="1">The sequence shown here is derived from an EMBL/GenBank/DDBJ whole genome shotgun (WGS) entry which is preliminary data.</text>
</comment>
<dbReference type="Proteomes" id="UP000004277">
    <property type="component" value="Unassembled WGS sequence"/>
</dbReference>
<name>A0ACD3SMF0_9BURK</name>
<reference evidence="1" key="1">
    <citation type="submission" date="2019-05" db="EMBL/GenBank/DDBJ databases">
        <title>Revised genome assembly of Burkholderiaceae (previously Ralstonia) sp. PBA.</title>
        <authorList>
            <person name="Gan H.M."/>
        </authorList>
    </citation>
    <scope>NUCLEOTIDE SEQUENCE</scope>
    <source>
        <strain evidence="1">PBA</strain>
    </source>
</reference>
<sequence>MNKACLTRSLSSICLGKQTKQAEIQTTQGTLSTLVRRRNSLTRMHSQATGSHVEPSQTGQIPQGAEALARIPRLREHPLQAPGPHSPLATAPTVTSATPVGGSSAMPHAVLCMTAAAGSRSLPNEMLPGQIKGWVWLAEQIVAAKRHARELKHQYHEADPDADGRDDLACQLKCAQARLQFLTTLEERLRAAARAGEAQTSDDTVWKLNHLSPERMPIEFLELVPSSATVIELAGNRIKVIPDGTFERFRRLERLGLSGNQLGTLSRQSLRGLEGLTELDLSSNAIATIDPDGLAGLGALRKLRLDSNNLRRFPCLPKALEEANLSANAISVISPQHLEGLSRLKSLNLNNNRLERFKPPVAGLKALKVLCLGYNQLTQLDRSLMRLLPNLRTLVLADNSLSEITRESMQGPPAYPSRLSNLSLADNAIRHLEAGAFREMMALQVLDLENNRLSELPDILPRTPALMRVNLSNNMLRRVDNDIFSGLPNLGRIDLSQNQITEIGEQILGQPTGMSHTAVIHIQLQDNALQQFPAGMLRHGWIRVDLHNNRFTQAEAARLEAGPHAAGILCLSNFSRHEREFTRWLGKPMTSLLAGVRYVTGVDSLYEFLHTVRHIVSHRVALPMALQDKRERILANILDRVEALLPGLVANQTLAAQCFEVLQSGLKGCGDRAMLAWWLLEIECRKQGILLASPDRQQLVQLGIWLHRLEKLLQFAKVLSARSTGNTAEAVEIQLWLLEALHHQVLGDLGRAGDTSMQILYKSAVLVHNRDLLEIQRQIAVAESANDYPDVLAAYLQTQQFWQAHLADDPTWRSMVRVFANRVEEIEKEYRAASLELMECHDYDAGDAAYRAAQTALDRQRAQDLSEAHESHARRTTAPVAESLQALAQHARNSSAKPDTVEAVAQRHAIGWQWLDDQVRQACAAWMAVKTDFPERSKRRPARAHAAVLRARFQCWKSQRGALRDLHKTLASPTYRAFDFSNLGLLEFPVALLGLLPEQTTFIKLSDNAIGHLPDNAFSRFPDLEYLLLGGNRLTALEEKSLQGLRRLRYLDLSDNLLTTIAPTAFKDLVALQECNARKNALTAFPRLPRGIRSACFDHNKIGYLGADALRGLHQLTQLHLKNNRIAVLDLPAGGLQALRELDVSGNQLVAFSLPVHRMPKLVSLNLSYNRIVQVLPEALEQPAGRPLVLETLNLAGNLLQDLPLHIFRPLQYLSHLDLKRNGLTDLPRGYVSDMPALRYLDLRGNRITALRTGSLSGLPNLMVLDLSHNRINCIAPAAFQGPTPVEDTGASHVRINLSHNHLDQLEEAVQWPVQAGTVLVDARYNKLSDEAVRAALLTQPNGVLLLLRNASGGTSHTSGSMEAGQ</sequence>
<accession>A0ACD3SMF0</accession>
<dbReference type="EMBL" id="AKCV02000023">
    <property type="protein sequence ID" value="TMS57381.1"/>
    <property type="molecule type" value="Genomic_DNA"/>
</dbReference>
<evidence type="ECO:0000313" key="2">
    <source>
        <dbReference type="Proteomes" id="UP000004277"/>
    </source>
</evidence>
<gene>
    <name evidence="1" type="ORF">MW7_012295</name>
</gene>
<organism evidence="1 2">
    <name type="scientific">Imbroritus primus</name>
    <dbReference type="NCBI Taxonomy" id="3058603"/>
    <lineage>
        <taxon>Bacteria</taxon>
        <taxon>Pseudomonadati</taxon>
        <taxon>Pseudomonadota</taxon>
        <taxon>Betaproteobacteria</taxon>
        <taxon>Burkholderiales</taxon>
        <taxon>Burkholderiaceae</taxon>
        <taxon>Imbroritus</taxon>
    </lineage>
</organism>
<keyword evidence="2" id="KW-1185">Reference proteome</keyword>
<evidence type="ECO:0000313" key="1">
    <source>
        <dbReference type="EMBL" id="TMS57381.1"/>
    </source>
</evidence>